<protein>
    <recommendedName>
        <fullName evidence="7">WD40 repeat-like protein</fullName>
    </recommendedName>
</protein>
<dbReference type="SUPFAM" id="SSF50978">
    <property type="entry name" value="WD40 repeat-like"/>
    <property type="match status" value="1"/>
</dbReference>
<evidence type="ECO:0000313" key="4">
    <source>
        <dbReference type="EMBL" id="KAF1809542.1"/>
    </source>
</evidence>
<dbReference type="InterPro" id="IPR036322">
    <property type="entry name" value="WD40_repeat_dom_sf"/>
</dbReference>
<dbReference type="AlphaFoldDB" id="A0A6G1FV34"/>
<evidence type="ECO:0000256" key="2">
    <source>
        <dbReference type="ARBA" id="ARBA00022737"/>
    </source>
</evidence>
<evidence type="ECO:0000313" key="5">
    <source>
        <dbReference type="Proteomes" id="UP000504638"/>
    </source>
</evidence>
<dbReference type="OrthoDB" id="538223at2759"/>
<dbReference type="Gene3D" id="2.130.10.10">
    <property type="entry name" value="YVTN repeat-like/Quinoprotein amine dehydrogenase"/>
    <property type="match status" value="1"/>
</dbReference>
<accession>A0A6G1FV34</accession>
<dbReference type="EMBL" id="ML975172">
    <property type="protein sequence ID" value="KAF1809542.1"/>
    <property type="molecule type" value="Genomic_DNA"/>
</dbReference>
<proteinExistence type="predicted"/>
<keyword evidence="2" id="KW-0677">Repeat</keyword>
<keyword evidence="5" id="KW-1185">Reference proteome</keyword>
<dbReference type="SMART" id="SM00320">
    <property type="entry name" value="WD40"/>
    <property type="match status" value="1"/>
</dbReference>
<dbReference type="PANTHER" id="PTHR19848:SF8">
    <property type="entry name" value="F-BOX AND WD REPEAT DOMAIN CONTAINING 7"/>
    <property type="match status" value="1"/>
</dbReference>
<organism evidence="4">
    <name type="scientific">Eremomyces bilateralis CBS 781.70</name>
    <dbReference type="NCBI Taxonomy" id="1392243"/>
    <lineage>
        <taxon>Eukaryota</taxon>
        <taxon>Fungi</taxon>
        <taxon>Dikarya</taxon>
        <taxon>Ascomycota</taxon>
        <taxon>Pezizomycotina</taxon>
        <taxon>Dothideomycetes</taxon>
        <taxon>Dothideomycetes incertae sedis</taxon>
        <taxon>Eremomycetales</taxon>
        <taxon>Eremomycetaceae</taxon>
        <taxon>Eremomyces</taxon>
    </lineage>
</organism>
<sequence>MYLSYWIQHLQKSNVQLDDNDQGHRFLQEHLLHWLETLGWMKKVSEGIHAIVSLESTTALYRCPQLPRFVYDMKRFILYSRSAIEQAPLQTYCSTLVFAPEGSMVKRQFRDCACRWLRRLPKMNHDWNALLQTLEGHSGLVYAVAFAPDGKTLVSASYDRTVKLWDAGSGVLQQTLDIGNTIYALTFFDDSTSLRAVLGSLPILSPLSSGIGVTSLQYPSSIFINDLWISSHTERVIWLPPEYRPRFIAVYECIVAFGYTSGRVMTMKLTL</sequence>
<name>A0A6G1FV34_9PEZI</name>
<dbReference type="PANTHER" id="PTHR19848">
    <property type="entry name" value="WD40 REPEAT PROTEIN"/>
    <property type="match status" value="1"/>
</dbReference>
<dbReference type="PROSITE" id="PS50294">
    <property type="entry name" value="WD_REPEATS_REGION"/>
    <property type="match status" value="1"/>
</dbReference>
<evidence type="ECO:0000256" key="1">
    <source>
        <dbReference type="ARBA" id="ARBA00022574"/>
    </source>
</evidence>
<evidence type="ECO:0000256" key="3">
    <source>
        <dbReference type="PROSITE-ProRule" id="PRU00221"/>
    </source>
</evidence>
<keyword evidence="1 3" id="KW-0853">WD repeat</keyword>
<reference evidence="4 6" key="1">
    <citation type="submission" date="2020-01" db="EMBL/GenBank/DDBJ databases">
        <authorList>
            <consortium name="DOE Joint Genome Institute"/>
            <person name="Haridas S."/>
            <person name="Albert R."/>
            <person name="Binder M."/>
            <person name="Bloem J."/>
            <person name="Labutti K."/>
            <person name="Salamov A."/>
            <person name="Andreopoulos B."/>
            <person name="Baker S.E."/>
            <person name="Barry K."/>
            <person name="Bills G."/>
            <person name="Bluhm B.H."/>
            <person name="Cannon C."/>
            <person name="Castanera R."/>
            <person name="Culley D.E."/>
            <person name="Daum C."/>
            <person name="Ezra D."/>
            <person name="Gonzalez J.B."/>
            <person name="Henrissat B."/>
            <person name="Kuo A."/>
            <person name="Liang C."/>
            <person name="Lipzen A."/>
            <person name="Lutzoni F."/>
            <person name="Magnuson J."/>
            <person name="Mondo S."/>
            <person name="Nolan M."/>
            <person name="Ohm R."/>
            <person name="Pangilinan J."/>
            <person name="Park H.-J."/>
            <person name="Ramirez L."/>
            <person name="Alfaro M."/>
            <person name="Sun H."/>
            <person name="Tritt A."/>
            <person name="Yoshinaga Y."/>
            <person name="Zwiers L.-H."/>
            <person name="Turgeon B.G."/>
            <person name="Goodwin S.B."/>
            <person name="Spatafora J.W."/>
            <person name="Crous P.W."/>
            <person name="Grigoriev I.V."/>
        </authorList>
    </citation>
    <scope>NUCLEOTIDE SEQUENCE</scope>
    <source>
        <strain evidence="4 6">CBS 781.70</strain>
    </source>
</reference>
<dbReference type="InterPro" id="IPR001680">
    <property type="entry name" value="WD40_rpt"/>
</dbReference>
<dbReference type="RefSeq" id="XP_033531173.1">
    <property type="nucleotide sequence ID" value="XM_033682219.1"/>
</dbReference>
<evidence type="ECO:0008006" key="7">
    <source>
        <dbReference type="Google" id="ProtNLM"/>
    </source>
</evidence>
<dbReference type="InterPro" id="IPR015943">
    <property type="entry name" value="WD40/YVTN_repeat-like_dom_sf"/>
</dbReference>
<feature type="repeat" description="WD" evidence="3">
    <location>
        <begin position="134"/>
        <end position="175"/>
    </location>
</feature>
<dbReference type="Proteomes" id="UP000504638">
    <property type="component" value="Unplaced"/>
</dbReference>
<reference evidence="6" key="2">
    <citation type="submission" date="2020-04" db="EMBL/GenBank/DDBJ databases">
        <authorList>
            <consortium name="NCBI Genome Project"/>
        </authorList>
    </citation>
    <scope>NUCLEOTIDE SEQUENCE</scope>
    <source>
        <strain evidence="6">CBS 781.70</strain>
    </source>
</reference>
<dbReference type="GeneID" id="54422789"/>
<reference evidence="6" key="3">
    <citation type="submission" date="2025-04" db="UniProtKB">
        <authorList>
            <consortium name="RefSeq"/>
        </authorList>
    </citation>
    <scope>IDENTIFICATION</scope>
    <source>
        <strain evidence="6">CBS 781.70</strain>
    </source>
</reference>
<evidence type="ECO:0000313" key="6">
    <source>
        <dbReference type="RefSeq" id="XP_033531173.1"/>
    </source>
</evidence>
<gene>
    <name evidence="4 6" type="ORF">P152DRAFT_494553</name>
</gene>
<dbReference type="PROSITE" id="PS50082">
    <property type="entry name" value="WD_REPEATS_2"/>
    <property type="match status" value="1"/>
</dbReference>
<dbReference type="Pfam" id="PF00400">
    <property type="entry name" value="WD40"/>
    <property type="match status" value="1"/>
</dbReference>